<evidence type="ECO:0000259" key="2">
    <source>
        <dbReference type="Pfam" id="PF08977"/>
    </source>
</evidence>
<evidence type="ECO:0000313" key="3">
    <source>
        <dbReference type="EMBL" id="MDQ0224737.1"/>
    </source>
</evidence>
<dbReference type="Gene3D" id="3.30.70.1740">
    <property type="entry name" value="Bypass-of-forespore C, C-terminal domain"/>
    <property type="match status" value="1"/>
</dbReference>
<dbReference type="InterPro" id="IPR038117">
    <property type="entry name" value="BofC_C_sf"/>
</dbReference>
<accession>A0ABT9YYQ8</accession>
<name>A0ABT9YYQ8_9BACI</name>
<dbReference type="InterPro" id="IPR015050">
    <property type="entry name" value="BofC_C"/>
</dbReference>
<organism evidence="3 4">
    <name type="scientific">Metabacillus niabensis</name>
    <dbReference type="NCBI Taxonomy" id="324854"/>
    <lineage>
        <taxon>Bacteria</taxon>
        <taxon>Bacillati</taxon>
        <taxon>Bacillota</taxon>
        <taxon>Bacilli</taxon>
        <taxon>Bacillales</taxon>
        <taxon>Bacillaceae</taxon>
        <taxon>Metabacillus</taxon>
    </lineage>
</organism>
<sequence length="177" mass="20565">MKVFHRSRNFTNLTLIMLIAVGLMICIQSNPMNVHAETLDGNTPIKIILQQEYLDGELSEEVTHEYDLPLNAIKEKYKNWHLVTQNEKELVFHRAVDDISPLLKTNGYFGITGDGTLSTFNGKPETNEVIQSFFQIDIKKLESHRQDELRKGIRIQSRDQYFEVIKSFESYSKTEKK</sequence>
<dbReference type="EMBL" id="JAUSTZ010000002">
    <property type="protein sequence ID" value="MDQ0224737.1"/>
    <property type="molecule type" value="Genomic_DNA"/>
</dbReference>
<dbReference type="Pfam" id="PF08955">
    <property type="entry name" value="BofC_C"/>
    <property type="match status" value="1"/>
</dbReference>
<dbReference type="InterPro" id="IPR038118">
    <property type="entry name" value="BOFC_N_sf"/>
</dbReference>
<dbReference type="Proteomes" id="UP001232245">
    <property type="component" value="Unassembled WGS sequence"/>
</dbReference>
<comment type="caution">
    <text evidence="3">The sequence shown here is derived from an EMBL/GenBank/DDBJ whole genome shotgun (WGS) entry which is preliminary data.</text>
</comment>
<dbReference type="InterPro" id="IPR015071">
    <property type="entry name" value="BOFC_N"/>
</dbReference>
<dbReference type="RefSeq" id="WP_170944507.1">
    <property type="nucleotide sequence ID" value="NZ_CADEPK010000344.1"/>
</dbReference>
<proteinExistence type="predicted"/>
<dbReference type="Gene3D" id="3.10.20.420">
    <property type="entry name" value="Bypass-of-forespore C, N-terminal domain"/>
    <property type="match status" value="1"/>
</dbReference>
<reference evidence="3 4" key="1">
    <citation type="submission" date="2023-07" db="EMBL/GenBank/DDBJ databases">
        <title>Genomic Encyclopedia of Type Strains, Phase IV (KMG-IV): sequencing the most valuable type-strain genomes for metagenomic binning, comparative biology and taxonomic classification.</title>
        <authorList>
            <person name="Goeker M."/>
        </authorList>
    </citation>
    <scope>NUCLEOTIDE SEQUENCE [LARGE SCALE GENOMIC DNA]</scope>
    <source>
        <strain evidence="3 4">DSM 17723</strain>
    </source>
</reference>
<feature type="domain" description="Bypass of forespore C C-terminal" evidence="1">
    <location>
        <begin position="97"/>
        <end position="169"/>
    </location>
</feature>
<protein>
    <submittedName>
        <fullName evidence="3">Forespore regulator of the sigma-K checkpoint</fullName>
    </submittedName>
</protein>
<keyword evidence="4" id="KW-1185">Reference proteome</keyword>
<feature type="domain" description="Bypass-of-forespore C N-terminal" evidence="2">
    <location>
        <begin position="45"/>
        <end position="94"/>
    </location>
</feature>
<dbReference type="Pfam" id="PF08977">
    <property type="entry name" value="BOFC_N"/>
    <property type="match status" value="1"/>
</dbReference>
<gene>
    <name evidence="3" type="ORF">J2S02_001066</name>
</gene>
<evidence type="ECO:0000313" key="4">
    <source>
        <dbReference type="Proteomes" id="UP001232245"/>
    </source>
</evidence>
<evidence type="ECO:0000259" key="1">
    <source>
        <dbReference type="Pfam" id="PF08955"/>
    </source>
</evidence>